<keyword evidence="1" id="KW-0808">Transferase</keyword>
<dbReference type="GO" id="GO:0003964">
    <property type="term" value="F:RNA-directed DNA polymerase activity"/>
    <property type="evidence" value="ECO:0007669"/>
    <property type="project" value="UniProtKB-KW"/>
</dbReference>
<protein>
    <submittedName>
        <fullName evidence="1">Reverse transcriptase Ty1/copia-type domain-containing protein</fullName>
    </submittedName>
</protein>
<keyword evidence="2" id="KW-1185">Reference proteome</keyword>
<dbReference type="EMBL" id="JBFOLK010000005">
    <property type="protein sequence ID" value="KAL2512974.1"/>
    <property type="molecule type" value="Genomic_DNA"/>
</dbReference>
<evidence type="ECO:0000313" key="2">
    <source>
        <dbReference type="Proteomes" id="UP001604336"/>
    </source>
</evidence>
<keyword evidence="1" id="KW-0548">Nucleotidyltransferase</keyword>
<gene>
    <name evidence="1" type="ORF">Adt_18574</name>
</gene>
<reference evidence="2" key="1">
    <citation type="submission" date="2024-07" db="EMBL/GenBank/DDBJ databases">
        <title>Two chromosome-level genome assemblies of Korean endemic species Abeliophyllum distichum and Forsythia ovata (Oleaceae).</title>
        <authorList>
            <person name="Jang H."/>
        </authorList>
    </citation>
    <scope>NUCLEOTIDE SEQUENCE [LARGE SCALE GENOMIC DNA]</scope>
</reference>
<dbReference type="Proteomes" id="UP001604336">
    <property type="component" value="Unassembled WGS sequence"/>
</dbReference>
<keyword evidence="1" id="KW-0695">RNA-directed DNA polymerase</keyword>
<organism evidence="1 2">
    <name type="scientific">Abeliophyllum distichum</name>
    <dbReference type="NCBI Taxonomy" id="126358"/>
    <lineage>
        <taxon>Eukaryota</taxon>
        <taxon>Viridiplantae</taxon>
        <taxon>Streptophyta</taxon>
        <taxon>Embryophyta</taxon>
        <taxon>Tracheophyta</taxon>
        <taxon>Spermatophyta</taxon>
        <taxon>Magnoliopsida</taxon>
        <taxon>eudicotyledons</taxon>
        <taxon>Gunneridae</taxon>
        <taxon>Pentapetalae</taxon>
        <taxon>asterids</taxon>
        <taxon>lamiids</taxon>
        <taxon>Lamiales</taxon>
        <taxon>Oleaceae</taxon>
        <taxon>Forsythieae</taxon>
        <taxon>Abeliophyllum</taxon>
    </lineage>
</organism>
<name>A0ABD1TJS8_9LAMI</name>
<sequence length="267" mass="30263">MDNQNNIIPQFHQPETITPLENILDKFIKKTEQYMNKIETTLRNQGTSIKNLETQVCQIAVAISGRAPNTLSSNTEVNIKEHVKAITTRSGVQLLEINVNRSVANKEKVPSADEEHIEQTEQTTYIKESSVHDNFQLNNPSDPLEACIVHSQSTHTYSGEVEMCTRHLEANPLYIRQPRFEELGTSSTKHFLSIQQPPKIELKQLPSHLRYAYFGESSTLNVITANFESELEKKNYSECSENTRQLFDGLLLTSRASALHFACIKSS</sequence>
<comment type="caution">
    <text evidence="1">The sequence shown here is derived from an EMBL/GenBank/DDBJ whole genome shotgun (WGS) entry which is preliminary data.</text>
</comment>
<proteinExistence type="predicted"/>
<accession>A0ABD1TJS8</accession>
<dbReference type="AlphaFoldDB" id="A0ABD1TJS8"/>
<evidence type="ECO:0000313" key="1">
    <source>
        <dbReference type="EMBL" id="KAL2512974.1"/>
    </source>
</evidence>